<comment type="similarity">
    <text evidence="8 9">Belongs to the TRAP transporter small permease family.</text>
</comment>
<evidence type="ECO:0000256" key="9">
    <source>
        <dbReference type="RuleBase" id="RU369079"/>
    </source>
</evidence>
<keyword evidence="4 9" id="KW-0997">Cell inner membrane</keyword>
<organism evidence="11 12">
    <name type="scientific">Mameliella alba</name>
    <dbReference type="NCBI Taxonomy" id="561184"/>
    <lineage>
        <taxon>Bacteria</taxon>
        <taxon>Pseudomonadati</taxon>
        <taxon>Pseudomonadota</taxon>
        <taxon>Alphaproteobacteria</taxon>
        <taxon>Rhodobacterales</taxon>
        <taxon>Roseobacteraceae</taxon>
        <taxon>Mameliella</taxon>
    </lineage>
</organism>
<keyword evidence="7 9" id="KW-0472">Membrane</keyword>
<dbReference type="STRING" id="561184.SAMN05216376_10421"/>
<dbReference type="Proteomes" id="UP000030960">
    <property type="component" value="Unassembled WGS sequence"/>
</dbReference>
<comment type="subunit">
    <text evidence="9">The complex comprises the extracytoplasmic solute receptor protein and the two transmembrane proteins.</text>
</comment>
<dbReference type="AlphaFoldDB" id="A0A0B3RSC7"/>
<keyword evidence="2 9" id="KW-0813">Transport</keyword>
<keyword evidence="5 9" id="KW-0812">Transmembrane</keyword>
<dbReference type="GO" id="GO:0005886">
    <property type="term" value="C:plasma membrane"/>
    <property type="evidence" value="ECO:0007669"/>
    <property type="project" value="UniProtKB-SubCell"/>
</dbReference>
<dbReference type="OrthoDB" id="5878939at2"/>
<evidence type="ECO:0000256" key="8">
    <source>
        <dbReference type="ARBA" id="ARBA00038436"/>
    </source>
</evidence>
<dbReference type="PATRIC" id="fig|1515334.3.peg.4598"/>
<feature type="transmembrane region" description="Helical" evidence="9">
    <location>
        <begin position="27"/>
        <end position="49"/>
    </location>
</feature>
<evidence type="ECO:0000256" key="2">
    <source>
        <dbReference type="ARBA" id="ARBA00022448"/>
    </source>
</evidence>
<reference evidence="11 12" key="1">
    <citation type="submission" date="2014-10" db="EMBL/GenBank/DDBJ databases">
        <title>Genome sequence of Ponticoccus sp. strain UMTAT08 isolated from clonal culture of toxic dinoflagellate Alexandrium tamiyavanichii.</title>
        <authorList>
            <person name="Gan H.Y."/>
            <person name="Muhd D.-D."/>
            <person name="Mohd Noor M.E."/>
            <person name="Yeong Y.S."/>
            <person name="Usup G."/>
        </authorList>
    </citation>
    <scope>NUCLEOTIDE SEQUENCE [LARGE SCALE GENOMIC DNA]</scope>
    <source>
        <strain evidence="11 12">UMTAT08</strain>
    </source>
</reference>
<protein>
    <recommendedName>
        <fullName evidence="9">TRAP transporter small permease protein</fullName>
    </recommendedName>
</protein>
<feature type="domain" description="Tripartite ATP-independent periplasmic transporters DctQ component" evidence="10">
    <location>
        <begin position="46"/>
        <end position="172"/>
    </location>
</feature>
<sequence length="187" mass="20087">MKTWPVPRVRGAGLIDRGNTVKHVDRFIGAVVLLARIGAGLGFAVLMGAVLVQVIGRLAGTSPVWTEELTRYALLYMVAFGAGAAMRSGDLVNVDVISEALPAPLPWLLRLLAALATAGLAIFLLSHAWRYVSIGKMQTSPALGIRMDYVHFTVWLMLVGLAGFAVLRVIGMLSGTEDGKPHRPEEE</sequence>
<evidence type="ECO:0000313" key="11">
    <source>
        <dbReference type="EMBL" id="KHQ50862.1"/>
    </source>
</evidence>
<comment type="function">
    <text evidence="9">Part of the tripartite ATP-independent periplasmic (TRAP) transport system.</text>
</comment>
<comment type="caution">
    <text evidence="11">The sequence shown here is derived from an EMBL/GenBank/DDBJ whole genome shotgun (WGS) entry which is preliminary data.</text>
</comment>
<name>A0A0B3RSC7_9RHOB</name>
<keyword evidence="12" id="KW-1185">Reference proteome</keyword>
<evidence type="ECO:0000256" key="3">
    <source>
        <dbReference type="ARBA" id="ARBA00022475"/>
    </source>
</evidence>
<keyword evidence="3" id="KW-1003">Cell membrane</keyword>
<evidence type="ECO:0000313" key="12">
    <source>
        <dbReference type="Proteomes" id="UP000030960"/>
    </source>
</evidence>
<feature type="transmembrane region" description="Helical" evidence="9">
    <location>
        <begin position="149"/>
        <end position="170"/>
    </location>
</feature>
<dbReference type="InterPro" id="IPR007387">
    <property type="entry name" value="TRAP_DctQ"/>
</dbReference>
<dbReference type="GO" id="GO:0015740">
    <property type="term" value="P:C4-dicarboxylate transport"/>
    <property type="evidence" value="ECO:0007669"/>
    <property type="project" value="TreeGrafter"/>
</dbReference>
<dbReference type="EMBL" id="JSUQ01000021">
    <property type="protein sequence ID" value="KHQ50862.1"/>
    <property type="molecule type" value="Genomic_DNA"/>
</dbReference>
<dbReference type="Pfam" id="PF04290">
    <property type="entry name" value="DctQ"/>
    <property type="match status" value="1"/>
</dbReference>
<dbReference type="GO" id="GO:0022857">
    <property type="term" value="F:transmembrane transporter activity"/>
    <property type="evidence" value="ECO:0007669"/>
    <property type="project" value="UniProtKB-UniRule"/>
</dbReference>
<gene>
    <name evidence="11" type="ORF">OA50_04574</name>
</gene>
<proteinExistence type="inferred from homology"/>
<dbReference type="PANTHER" id="PTHR35011:SF2">
    <property type="entry name" value="2,3-DIKETO-L-GULONATE TRAP TRANSPORTER SMALL PERMEASE PROTEIN YIAM"/>
    <property type="match status" value="1"/>
</dbReference>
<evidence type="ECO:0000256" key="5">
    <source>
        <dbReference type="ARBA" id="ARBA00022692"/>
    </source>
</evidence>
<dbReference type="PANTHER" id="PTHR35011">
    <property type="entry name" value="2,3-DIKETO-L-GULONATE TRAP TRANSPORTER SMALL PERMEASE PROTEIN YIAM"/>
    <property type="match status" value="1"/>
</dbReference>
<evidence type="ECO:0000256" key="7">
    <source>
        <dbReference type="ARBA" id="ARBA00023136"/>
    </source>
</evidence>
<evidence type="ECO:0000256" key="4">
    <source>
        <dbReference type="ARBA" id="ARBA00022519"/>
    </source>
</evidence>
<feature type="transmembrane region" description="Helical" evidence="9">
    <location>
        <begin position="107"/>
        <end position="129"/>
    </location>
</feature>
<comment type="caution">
    <text evidence="9">Lacks conserved residue(s) required for the propagation of feature annotation.</text>
</comment>
<accession>A0A0B3RSC7</accession>
<comment type="subcellular location">
    <subcellularLocation>
        <location evidence="1 9">Cell inner membrane</location>
        <topology evidence="1 9">Multi-pass membrane protein</topology>
    </subcellularLocation>
</comment>
<keyword evidence="6 9" id="KW-1133">Transmembrane helix</keyword>
<evidence type="ECO:0000259" key="10">
    <source>
        <dbReference type="Pfam" id="PF04290"/>
    </source>
</evidence>
<evidence type="ECO:0000256" key="6">
    <source>
        <dbReference type="ARBA" id="ARBA00022989"/>
    </source>
</evidence>
<dbReference type="InterPro" id="IPR055348">
    <property type="entry name" value="DctQ"/>
</dbReference>
<evidence type="ECO:0000256" key="1">
    <source>
        <dbReference type="ARBA" id="ARBA00004429"/>
    </source>
</evidence>